<dbReference type="AlphaFoldDB" id="A0A318KNQ8"/>
<reference evidence="9 10" key="1">
    <citation type="submission" date="2018-05" db="EMBL/GenBank/DDBJ databases">
        <title>Genomic Encyclopedia of Type Strains, Phase IV (KMG-IV): sequencing the most valuable type-strain genomes for metagenomic binning, comparative biology and taxonomic classification.</title>
        <authorList>
            <person name="Goeker M."/>
        </authorList>
    </citation>
    <scope>NUCLEOTIDE SEQUENCE [LARGE SCALE GENOMIC DNA]</scope>
    <source>
        <strain evidence="9 10">JC118</strain>
    </source>
</reference>
<keyword evidence="4 7" id="KW-1133">Transmembrane helix</keyword>
<evidence type="ECO:0000256" key="4">
    <source>
        <dbReference type="ARBA" id="ARBA00022989"/>
    </source>
</evidence>
<evidence type="ECO:0000256" key="7">
    <source>
        <dbReference type="SAM" id="Phobius"/>
    </source>
</evidence>
<evidence type="ECO:0000256" key="3">
    <source>
        <dbReference type="ARBA" id="ARBA00022692"/>
    </source>
</evidence>
<comment type="similarity">
    <text evidence="6">Belongs to the ThrE exporter (TC 2.A.79) family.</text>
</comment>
<organism evidence="9 10">
    <name type="scientific">Dielma fastidiosa</name>
    <dbReference type="NCBI Taxonomy" id="1034346"/>
    <lineage>
        <taxon>Bacteria</taxon>
        <taxon>Bacillati</taxon>
        <taxon>Bacillota</taxon>
        <taxon>Erysipelotrichia</taxon>
        <taxon>Erysipelotrichales</taxon>
        <taxon>Erysipelotrichaceae</taxon>
        <taxon>Dielma</taxon>
    </lineage>
</organism>
<dbReference type="RefSeq" id="WP_022939470.1">
    <property type="nucleotide sequence ID" value="NZ_CABKRQ010000010.1"/>
</dbReference>
<dbReference type="GO" id="GO:0015744">
    <property type="term" value="P:succinate transport"/>
    <property type="evidence" value="ECO:0007669"/>
    <property type="project" value="TreeGrafter"/>
</dbReference>
<evidence type="ECO:0000313" key="10">
    <source>
        <dbReference type="Proteomes" id="UP000247612"/>
    </source>
</evidence>
<accession>A0A318KNQ8</accession>
<name>A0A318KNQ8_9FIRM</name>
<evidence type="ECO:0000256" key="1">
    <source>
        <dbReference type="ARBA" id="ARBA00004651"/>
    </source>
</evidence>
<evidence type="ECO:0000256" key="5">
    <source>
        <dbReference type="ARBA" id="ARBA00023136"/>
    </source>
</evidence>
<protein>
    <submittedName>
        <fullName evidence="9">Uncharacterized membrane protein YjjP (DUF1212 family)</fullName>
    </submittedName>
</protein>
<keyword evidence="2" id="KW-1003">Cell membrane</keyword>
<feature type="transmembrane region" description="Helical" evidence="7">
    <location>
        <begin position="223"/>
        <end position="248"/>
    </location>
</feature>
<dbReference type="GO" id="GO:0005886">
    <property type="term" value="C:plasma membrane"/>
    <property type="evidence" value="ECO:0007669"/>
    <property type="project" value="UniProtKB-SubCell"/>
</dbReference>
<dbReference type="Proteomes" id="UP000247612">
    <property type="component" value="Unassembled WGS sequence"/>
</dbReference>
<evidence type="ECO:0000256" key="2">
    <source>
        <dbReference type="ARBA" id="ARBA00022475"/>
    </source>
</evidence>
<evidence type="ECO:0000259" key="8">
    <source>
        <dbReference type="Pfam" id="PF06738"/>
    </source>
</evidence>
<comment type="subcellular location">
    <subcellularLocation>
        <location evidence="1">Cell membrane</location>
        <topology evidence="1">Multi-pass membrane protein</topology>
    </subcellularLocation>
</comment>
<sequence>MNPEMILNISAKAGRLLLESGAEIYRVEETISRIMEHYQVEEASSFVTPSGIFVSFVLDGSNYSKVVRVKGSSLNLERINRINDLSRRCCSQHLSIEAVGHELAQIEKEPLYAMPLRYLASAMIAFCFTLYFNGTLKDALCAFAVGLAVRAAANFLECKKINAFVTITIESSIIALLALIFEAIPLCVSKDAVIIGSLMLLVPGLSITNAIRDSISGDLLSGVTRGIEACLIAVALALGAGITITFWMNVGGLL</sequence>
<dbReference type="InterPro" id="IPR010619">
    <property type="entry name" value="ThrE-like_N"/>
</dbReference>
<dbReference type="Pfam" id="PF06738">
    <property type="entry name" value="ThrE"/>
    <property type="match status" value="1"/>
</dbReference>
<dbReference type="EMBL" id="QJKH01000011">
    <property type="protein sequence ID" value="PXX77276.1"/>
    <property type="molecule type" value="Genomic_DNA"/>
</dbReference>
<keyword evidence="10" id="KW-1185">Reference proteome</keyword>
<proteinExistence type="inferred from homology"/>
<dbReference type="OrthoDB" id="9813917at2"/>
<feature type="transmembrane region" description="Helical" evidence="7">
    <location>
        <begin position="163"/>
        <end position="186"/>
    </location>
</feature>
<dbReference type="GO" id="GO:0022857">
    <property type="term" value="F:transmembrane transporter activity"/>
    <property type="evidence" value="ECO:0007669"/>
    <property type="project" value="InterPro"/>
</dbReference>
<dbReference type="InterPro" id="IPR050539">
    <property type="entry name" value="ThrE_Dicarb/AminoAcid_Exp"/>
</dbReference>
<keyword evidence="3 7" id="KW-0812">Transmembrane</keyword>
<dbReference type="PANTHER" id="PTHR34390:SF2">
    <property type="entry name" value="SUCCINATE TRANSPORTER SUBUNIT YJJP-RELATED"/>
    <property type="match status" value="1"/>
</dbReference>
<comment type="caution">
    <text evidence="9">The sequence shown here is derived from an EMBL/GenBank/DDBJ whole genome shotgun (WGS) entry which is preliminary data.</text>
</comment>
<feature type="domain" description="Threonine/serine exporter-like N-terminal" evidence="8">
    <location>
        <begin position="9"/>
        <end position="246"/>
    </location>
</feature>
<dbReference type="PANTHER" id="PTHR34390">
    <property type="entry name" value="UPF0442 PROTEIN YJJB-RELATED"/>
    <property type="match status" value="1"/>
</dbReference>
<evidence type="ECO:0000313" key="9">
    <source>
        <dbReference type="EMBL" id="PXX77276.1"/>
    </source>
</evidence>
<gene>
    <name evidence="9" type="ORF">DES51_11119</name>
</gene>
<evidence type="ECO:0000256" key="6">
    <source>
        <dbReference type="ARBA" id="ARBA00034125"/>
    </source>
</evidence>
<dbReference type="STRING" id="1034346.GCA_000313565_03190"/>
<feature type="transmembrane region" description="Helical" evidence="7">
    <location>
        <begin position="192"/>
        <end position="211"/>
    </location>
</feature>
<keyword evidence="5 7" id="KW-0472">Membrane</keyword>